<protein>
    <submittedName>
        <fullName evidence="2">EAL and modified HD-GYP domain-containing signal transduction protein</fullName>
    </submittedName>
</protein>
<gene>
    <name evidence="2" type="ORF">GGR36_003406</name>
</gene>
<accession>A0A840BM35</accession>
<dbReference type="EMBL" id="JACIET010000002">
    <property type="protein sequence ID" value="MBB4014060.1"/>
    <property type="molecule type" value="Genomic_DNA"/>
</dbReference>
<sequence length="379" mass="40904">MSQAVLITREPVVNKQRSITANRLVVHAPSVPVAVAALNALAENWPANHTVFVSLGRLVPTAELMGWQMPANTMVEIPAPALAYEQTKALIPQLQEAGINLCLSWYQPGMQLPEGAEFRFVLADANKLPTPAGFPGISIATGLADLDGFATAVKNGYDGASGWFFFKGVKAAKELAPSHAQIVRLLNLVRNEAEVKEIEAALKLDVALSYKLLRYINSPAFGLMVEVQSFRHAVTILGMDKLNKWLSLLLVSASKDPLAPALMQAAIARGRFMELIGAAFVEKREVDNLFITGAFSLIHVLLGTTPEAVLGEMTLPEPIIDALLRGEGIYRPFLDLAIACERLDPSALSEQIAKLKLRAEDVSKALVSAVAFADSLQFG</sequence>
<dbReference type="AlphaFoldDB" id="A0A840BM35"/>
<dbReference type="PANTHER" id="PTHR33525:SF4">
    <property type="entry name" value="CYCLIC DI-GMP PHOSPHODIESTERASE CDGJ"/>
    <property type="match status" value="1"/>
</dbReference>
<organism evidence="2 3">
    <name type="scientific">Niveibacterium umoris</name>
    <dbReference type="NCBI Taxonomy" id="1193620"/>
    <lineage>
        <taxon>Bacteria</taxon>
        <taxon>Pseudomonadati</taxon>
        <taxon>Pseudomonadota</taxon>
        <taxon>Betaproteobacteria</taxon>
        <taxon>Rhodocyclales</taxon>
        <taxon>Rhodocyclaceae</taxon>
        <taxon>Niveibacterium</taxon>
    </lineage>
</organism>
<keyword evidence="3" id="KW-1185">Reference proteome</keyword>
<dbReference type="RefSeq" id="WP_183635960.1">
    <property type="nucleotide sequence ID" value="NZ_BAABLE010000005.1"/>
</dbReference>
<evidence type="ECO:0000259" key="1">
    <source>
        <dbReference type="PROSITE" id="PS51833"/>
    </source>
</evidence>
<dbReference type="InterPro" id="IPR052340">
    <property type="entry name" value="RNase_Y/CdgJ"/>
</dbReference>
<evidence type="ECO:0000313" key="3">
    <source>
        <dbReference type="Proteomes" id="UP000561045"/>
    </source>
</evidence>
<feature type="domain" description="HDOD" evidence="1">
    <location>
        <begin position="175"/>
        <end position="361"/>
    </location>
</feature>
<dbReference type="Gene3D" id="1.10.3210.10">
    <property type="entry name" value="Hypothetical protein af1432"/>
    <property type="match status" value="1"/>
</dbReference>
<proteinExistence type="predicted"/>
<name>A0A840BM35_9RHOO</name>
<dbReference type="Proteomes" id="UP000561045">
    <property type="component" value="Unassembled WGS sequence"/>
</dbReference>
<dbReference type="PROSITE" id="PS51833">
    <property type="entry name" value="HDOD"/>
    <property type="match status" value="1"/>
</dbReference>
<comment type="caution">
    <text evidence="2">The sequence shown here is derived from an EMBL/GenBank/DDBJ whole genome shotgun (WGS) entry which is preliminary data.</text>
</comment>
<evidence type="ECO:0000313" key="2">
    <source>
        <dbReference type="EMBL" id="MBB4014060.1"/>
    </source>
</evidence>
<reference evidence="2 3" key="1">
    <citation type="submission" date="2020-08" db="EMBL/GenBank/DDBJ databases">
        <title>Genomic Encyclopedia of Type Strains, Phase IV (KMG-IV): sequencing the most valuable type-strain genomes for metagenomic binning, comparative biology and taxonomic classification.</title>
        <authorList>
            <person name="Goeker M."/>
        </authorList>
    </citation>
    <scope>NUCLEOTIDE SEQUENCE [LARGE SCALE GENOMIC DNA]</scope>
    <source>
        <strain evidence="2 3">DSM 106739</strain>
    </source>
</reference>
<dbReference type="InterPro" id="IPR013976">
    <property type="entry name" value="HDOD"/>
</dbReference>
<dbReference type="Pfam" id="PF08668">
    <property type="entry name" value="HDOD"/>
    <property type="match status" value="1"/>
</dbReference>
<dbReference type="PANTHER" id="PTHR33525">
    <property type="match status" value="1"/>
</dbReference>
<dbReference type="SUPFAM" id="SSF109604">
    <property type="entry name" value="HD-domain/PDEase-like"/>
    <property type="match status" value="1"/>
</dbReference>